<dbReference type="GO" id="GO:0020037">
    <property type="term" value="F:heme binding"/>
    <property type="evidence" value="ECO:0007669"/>
    <property type="project" value="InterPro"/>
</dbReference>
<evidence type="ECO:0000256" key="1">
    <source>
        <dbReference type="ARBA" id="ARBA00004448"/>
    </source>
</evidence>
<dbReference type="PANTHER" id="PTHR10422">
    <property type="entry name" value="CYTOCHROME C OXIDASE SUBUNIT 1"/>
    <property type="match status" value="1"/>
</dbReference>
<accession>A0A6P6RR79</accession>
<evidence type="ECO:0000256" key="13">
    <source>
        <dbReference type="ARBA" id="ARBA00023136"/>
    </source>
</evidence>
<feature type="transmembrane region" description="Helical" evidence="14">
    <location>
        <begin position="470"/>
        <end position="491"/>
    </location>
</feature>
<dbReference type="PROSITE" id="PS51003">
    <property type="entry name" value="CYTB_CTER"/>
    <property type="match status" value="1"/>
</dbReference>
<feature type="transmembrane region" description="Helical" evidence="14">
    <location>
        <begin position="434"/>
        <end position="458"/>
    </location>
</feature>
<feature type="domain" description="Cytochrome oxidase subunit I profile" evidence="15">
    <location>
        <begin position="324"/>
        <end position="556"/>
    </location>
</feature>
<dbReference type="Pfam" id="PF00032">
    <property type="entry name" value="Cytochrom_B_C"/>
    <property type="match status" value="1"/>
</dbReference>
<dbReference type="InterPro" id="IPR048259">
    <property type="entry name" value="Cytochrome_b_N_euk/bac"/>
</dbReference>
<dbReference type="RefSeq" id="XP_026190291.1">
    <property type="nucleotide sequence ID" value="XM_026334506.1"/>
</dbReference>
<proteinExistence type="predicted"/>
<evidence type="ECO:0000256" key="10">
    <source>
        <dbReference type="ARBA" id="ARBA00022989"/>
    </source>
</evidence>
<evidence type="ECO:0000259" key="15">
    <source>
        <dbReference type="PROSITE" id="PS50855"/>
    </source>
</evidence>
<keyword evidence="11" id="KW-0408">Iron</keyword>
<feature type="transmembrane region" description="Helical" evidence="14">
    <location>
        <begin position="130"/>
        <end position="153"/>
    </location>
</feature>
<dbReference type="InterPro" id="IPR027387">
    <property type="entry name" value="Cytb/b6-like_sf"/>
</dbReference>
<evidence type="ECO:0000256" key="12">
    <source>
        <dbReference type="ARBA" id="ARBA00023128"/>
    </source>
</evidence>
<evidence type="ECO:0000313" key="18">
    <source>
        <dbReference type="Proteomes" id="UP000515125"/>
    </source>
</evidence>
<evidence type="ECO:0000256" key="11">
    <source>
        <dbReference type="ARBA" id="ARBA00023004"/>
    </source>
</evidence>
<gene>
    <name evidence="19" type="primary">LOC113146608</name>
</gene>
<feature type="transmembrane region" description="Helical" evidence="14">
    <location>
        <begin position="101"/>
        <end position="124"/>
    </location>
</feature>
<dbReference type="OrthoDB" id="385008at2759"/>
<dbReference type="SUPFAM" id="SSF81442">
    <property type="entry name" value="Cytochrome c oxidase subunit I-like"/>
    <property type="match status" value="1"/>
</dbReference>
<dbReference type="Pfam" id="PF00115">
    <property type="entry name" value="COX1"/>
    <property type="match status" value="1"/>
</dbReference>
<sequence length="556" mass="62184">MSQVRSHLQSYPCPTNMNFLWNFGFLVGISFVVQIVTGLLLASRYTSEMSHAFASVQHILREVSFGWEFRFLHATGASCVFLCLFLHILRALVFSSYTYLSLTWITGLIIYFISIATGFLGYVLPWGQMSFWGATVICNLLSPIPYLVTWLLGGFYVDSPTLKRFFVLHFVLPFLGLILAVLHIFYLHLNGSSNPLGTETALKIPFYPHMLSTDGKGFNYLILFLLAQSFFGLLELSHPDNSIPVNRFVTPLQIVPEWYFLAYYAILKVIPSTLLSVLIRLELSSSGLRIVALENQNFYNLAFTLHGAIMIFFVVMPGLYGGYAIMLIATLPILTGGLLMLVLDLHLNTQFYDAAFNGDPVLYQHLFWFFGHPEVYIIILPAFGVISQTLSTSAGKLVFGGPAMILAMGCITILGSLVWAHHMMTVGLETDTRAYFSAVTMMIAIPTGTKIFNWLSTFMGNPFSTISLDIWYALSFIFLFTLGGTTGVVLGNSALDVALHDTYYVIAHFHFVLSLGAVIGLICGYFYYQDSMFGYTANVFTRNTSDSPYLKVWSIV</sequence>
<keyword evidence="3" id="KW-0813">Transport</keyword>
<dbReference type="PROSITE" id="PS00077">
    <property type="entry name" value="COX1_CUB"/>
    <property type="match status" value="1"/>
</dbReference>
<evidence type="ECO:0000256" key="6">
    <source>
        <dbReference type="ARBA" id="ARBA00022692"/>
    </source>
</evidence>
<dbReference type="GO" id="GO:0006123">
    <property type="term" value="P:mitochondrial electron transport, cytochrome c to oxygen"/>
    <property type="evidence" value="ECO:0007669"/>
    <property type="project" value="TreeGrafter"/>
</dbReference>
<dbReference type="InterPro" id="IPR016174">
    <property type="entry name" value="Di-haem_cyt_TM"/>
</dbReference>
<feature type="domain" description="Cytochrome b/b6 C-terminal region profile" evidence="17">
    <location>
        <begin position="196"/>
        <end position="370"/>
    </location>
</feature>
<feature type="transmembrane region" description="Helical" evidence="14">
    <location>
        <begin position="298"/>
        <end position="316"/>
    </location>
</feature>
<dbReference type="AlphaFoldDB" id="A0A6P6RR79"/>
<evidence type="ECO:0000256" key="8">
    <source>
        <dbReference type="ARBA" id="ARBA00022792"/>
    </source>
</evidence>
<organism evidence="18 19">
    <name type="scientific">Cyclospora cayetanensis</name>
    <dbReference type="NCBI Taxonomy" id="88456"/>
    <lineage>
        <taxon>Eukaryota</taxon>
        <taxon>Sar</taxon>
        <taxon>Alveolata</taxon>
        <taxon>Apicomplexa</taxon>
        <taxon>Conoidasida</taxon>
        <taxon>Coccidia</taxon>
        <taxon>Eucoccidiorida</taxon>
        <taxon>Eimeriorina</taxon>
        <taxon>Eimeriidae</taxon>
        <taxon>Cyclospora</taxon>
    </lineage>
</organism>
<name>A0A6P6RR79_9EIME</name>
<keyword evidence="4" id="KW-0349">Heme</keyword>
<evidence type="ECO:0000256" key="7">
    <source>
        <dbReference type="ARBA" id="ARBA00022723"/>
    </source>
</evidence>
<keyword evidence="18" id="KW-1185">Reference proteome</keyword>
<feature type="non-terminal residue" evidence="19">
    <location>
        <position position="556"/>
    </location>
</feature>
<protein>
    <recommendedName>
        <fullName evidence="2">Cytochrome b</fullName>
    </recommendedName>
</protein>
<keyword evidence="5" id="KW-0679">Respiratory chain</keyword>
<evidence type="ECO:0000256" key="4">
    <source>
        <dbReference type="ARBA" id="ARBA00022617"/>
    </source>
</evidence>
<evidence type="ECO:0000256" key="9">
    <source>
        <dbReference type="ARBA" id="ARBA00022982"/>
    </source>
</evidence>
<dbReference type="GO" id="GO:0015990">
    <property type="term" value="P:electron transport coupled proton transport"/>
    <property type="evidence" value="ECO:0007669"/>
    <property type="project" value="TreeGrafter"/>
</dbReference>
<feature type="transmembrane region" description="Helical" evidence="14">
    <location>
        <begin position="397"/>
        <end position="422"/>
    </location>
</feature>
<feature type="transmembrane region" description="Helical" evidence="14">
    <location>
        <begin position="71"/>
        <end position="89"/>
    </location>
</feature>
<feature type="transmembrane region" description="Helical" evidence="14">
    <location>
        <begin position="363"/>
        <end position="385"/>
    </location>
</feature>
<evidence type="ECO:0000256" key="5">
    <source>
        <dbReference type="ARBA" id="ARBA00022660"/>
    </source>
</evidence>
<evidence type="ECO:0000256" key="2">
    <source>
        <dbReference type="ARBA" id="ARBA00013531"/>
    </source>
</evidence>
<feature type="transmembrane region" description="Helical" evidence="14">
    <location>
        <begin position="217"/>
        <end position="237"/>
    </location>
</feature>
<dbReference type="GO" id="GO:0016491">
    <property type="term" value="F:oxidoreductase activity"/>
    <property type="evidence" value="ECO:0007669"/>
    <property type="project" value="UniProtKB-UniRule"/>
</dbReference>
<feature type="transmembrane region" description="Helical" evidence="14">
    <location>
        <begin position="165"/>
        <end position="186"/>
    </location>
</feature>
<dbReference type="PROSITE" id="PS51002">
    <property type="entry name" value="CYTB_NTER"/>
    <property type="match status" value="1"/>
</dbReference>
<dbReference type="Gene3D" id="1.20.810.10">
    <property type="entry name" value="Cytochrome Bc1 Complex, Chain C"/>
    <property type="match status" value="1"/>
</dbReference>
<dbReference type="InterPro" id="IPR023615">
    <property type="entry name" value="Cyt_c_Oxase_su1_BS"/>
</dbReference>
<dbReference type="InterPro" id="IPR036927">
    <property type="entry name" value="Cyt_c_oxase-like_su1_sf"/>
</dbReference>
<dbReference type="Gene3D" id="1.10.287.980">
    <property type="entry name" value="plastocyanin oxidoreductase"/>
    <property type="match status" value="1"/>
</dbReference>
<keyword evidence="10 14" id="KW-1133">Transmembrane helix</keyword>
<dbReference type="GO" id="GO:0004129">
    <property type="term" value="F:cytochrome-c oxidase activity"/>
    <property type="evidence" value="ECO:0007669"/>
    <property type="project" value="InterPro"/>
</dbReference>
<dbReference type="Gene3D" id="1.20.210.10">
    <property type="entry name" value="Cytochrome c oxidase-like, subunit I domain"/>
    <property type="match status" value="1"/>
</dbReference>
<dbReference type="InterPro" id="IPR005798">
    <property type="entry name" value="Cyt_b/b6_C"/>
</dbReference>
<feature type="transmembrane region" description="Helical" evidence="14">
    <location>
        <begin position="323"/>
        <end position="343"/>
    </location>
</feature>
<evidence type="ECO:0000256" key="3">
    <source>
        <dbReference type="ARBA" id="ARBA00022448"/>
    </source>
</evidence>
<dbReference type="CDD" id="cd00284">
    <property type="entry name" value="Cytochrome_b_N"/>
    <property type="match status" value="1"/>
</dbReference>
<evidence type="ECO:0000313" key="19">
    <source>
        <dbReference type="RefSeq" id="XP_026190291.1"/>
    </source>
</evidence>
<dbReference type="PROSITE" id="PS50855">
    <property type="entry name" value="COX1"/>
    <property type="match status" value="1"/>
</dbReference>
<comment type="subcellular location">
    <subcellularLocation>
        <location evidence="1">Mitochondrion inner membrane</location>
        <topology evidence="1">Multi-pass membrane protein</topology>
    </subcellularLocation>
</comment>
<dbReference type="Pfam" id="PF00033">
    <property type="entry name" value="Cytochrome_B"/>
    <property type="match status" value="1"/>
</dbReference>
<dbReference type="SUPFAM" id="SSF81342">
    <property type="entry name" value="Transmembrane di-heme cytochromes"/>
    <property type="match status" value="1"/>
</dbReference>
<evidence type="ECO:0000259" key="16">
    <source>
        <dbReference type="PROSITE" id="PS51002"/>
    </source>
</evidence>
<dbReference type="InterPro" id="IPR023616">
    <property type="entry name" value="Cyt_c_oxase-like_su1_dom"/>
</dbReference>
<dbReference type="GO" id="GO:0005743">
    <property type="term" value="C:mitochondrial inner membrane"/>
    <property type="evidence" value="ECO:0007669"/>
    <property type="project" value="UniProtKB-SubCell"/>
</dbReference>
<dbReference type="PANTHER" id="PTHR10422:SF18">
    <property type="entry name" value="CYTOCHROME C OXIDASE SUBUNIT 1"/>
    <property type="match status" value="1"/>
</dbReference>
<keyword evidence="7" id="KW-0479">Metal-binding</keyword>
<dbReference type="GO" id="GO:0046872">
    <property type="term" value="F:metal ion binding"/>
    <property type="evidence" value="ECO:0007669"/>
    <property type="project" value="UniProtKB-KW"/>
</dbReference>
<feature type="domain" description="Cytochrome b/b6 N-terminal region profile" evidence="16">
    <location>
        <begin position="1"/>
        <end position="196"/>
    </location>
</feature>
<keyword evidence="9" id="KW-0249">Electron transport</keyword>
<feature type="transmembrane region" description="Helical" evidence="14">
    <location>
        <begin position="20"/>
        <end position="42"/>
    </location>
</feature>
<evidence type="ECO:0000256" key="14">
    <source>
        <dbReference type="SAM" id="Phobius"/>
    </source>
</evidence>
<dbReference type="InterPro" id="IPR005797">
    <property type="entry name" value="Cyt_b/b6_N"/>
</dbReference>
<keyword evidence="13 14" id="KW-0472">Membrane</keyword>
<keyword evidence="8" id="KW-0999">Mitochondrion inner membrane</keyword>
<keyword evidence="12" id="KW-0496">Mitochondrion</keyword>
<reference evidence="19" key="1">
    <citation type="submission" date="2025-08" db="UniProtKB">
        <authorList>
            <consortium name="RefSeq"/>
        </authorList>
    </citation>
    <scope>IDENTIFICATION</scope>
</reference>
<dbReference type="Proteomes" id="UP000515125">
    <property type="component" value="Unplaced"/>
</dbReference>
<dbReference type="InterPro" id="IPR000883">
    <property type="entry name" value="Cyt_C_Oxase_1"/>
</dbReference>
<dbReference type="GeneID" id="113146608"/>
<keyword evidence="6 14" id="KW-0812">Transmembrane</keyword>
<feature type="transmembrane region" description="Helical" evidence="14">
    <location>
        <begin position="258"/>
        <end position="278"/>
    </location>
</feature>
<feature type="transmembrane region" description="Helical" evidence="14">
    <location>
        <begin position="503"/>
        <end position="528"/>
    </location>
</feature>
<evidence type="ECO:0000259" key="17">
    <source>
        <dbReference type="PROSITE" id="PS51003"/>
    </source>
</evidence>